<dbReference type="InterPro" id="IPR050300">
    <property type="entry name" value="GDXG_lipolytic_enzyme"/>
</dbReference>
<dbReference type="InterPro" id="IPR029058">
    <property type="entry name" value="AB_hydrolase_fold"/>
</dbReference>
<dbReference type="InterPro" id="IPR013094">
    <property type="entry name" value="AB_hydrolase_3"/>
</dbReference>
<dbReference type="InterPro" id="IPR007110">
    <property type="entry name" value="Ig-like_dom"/>
</dbReference>
<protein>
    <recommendedName>
        <fullName evidence="3">Ig-like domain-containing protein</fullName>
    </recommendedName>
</protein>
<sequence length="386" mass="42255">MSNTAEKPQANSIKPRLSFGEKVKLVGVLLFVAPWMLAIVGARFLSYALRNDLNIPLYLLNAGVRVLLGTFTAREIQTLLPSTEEAYGAWLRRKERLVKDSTLRERLQCDIQPLPEVNSSILWVGNRHKARKVVLYLHGGGYVMPSQPGHFECAWNAFVLSGVESDTEVAVAFLQYSLTPAAKAPVQLRQAASALCELLKAGFKPRDIVVGGDSAGGNVAMQLLHHIIEPHAEASRISLTEPLLAAFLVSPWLSCEVSSPSFLEHDGNDMLSIAIMRSLAVDAREHQEHIVSEEGGGWAEPLECQGAWLNKLDSAVKRLRITVGGREVLADQGKALAKTLEALKTGVQVTLECNPNAAHDLFVAEGILERIGEAAIEMKQWFKSLL</sequence>
<keyword evidence="2" id="KW-0812">Transmembrane</keyword>
<evidence type="ECO:0000313" key="4">
    <source>
        <dbReference type="EMBL" id="TFB03686.1"/>
    </source>
</evidence>
<gene>
    <name evidence="4" type="ORF">CCMA1212_004836</name>
</gene>
<keyword evidence="1" id="KW-0378">Hydrolase</keyword>
<keyword evidence="2" id="KW-0472">Membrane</keyword>
<keyword evidence="5" id="KW-1185">Reference proteome</keyword>
<dbReference type="PROSITE" id="PS50835">
    <property type="entry name" value="IG_LIKE"/>
    <property type="match status" value="1"/>
</dbReference>
<feature type="transmembrane region" description="Helical" evidence="2">
    <location>
        <begin position="25"/>
        <end position="49"/>
    </location>
</feature>
<dbReference type="Pfam" id="PF07859">
    <property type="entry name" value="Abhydrolase_3"/>
    <property type="match status" value="1"/>
</dbReference>
<evidence type="ECO:0000259" key="3">
    <source>
        <dbReference type="PROSITE" id="PS50835"/>
    </source>
</evidence>
<evidence type="ECO:0000256" key="1">
    <source>
        <dbReference type="ARBA" id="ARBA00022801"/>
    </source>
</evidence>
<dbReference type="Proteomes" id="UP001642720">
    <property type="component" value="Unassembled WGS sequence"/>
</dbReference>
<comment type="caution">
    <text evidence="4">The sequence shown here is derived from an EMBL/GenBank/DDBJ whole genome shotgun (WGS) entry which is preliminary data.</text>
</comment>
<reference evidence="4 5" key="1">
    <citation type="submission" date="2018-01" db="EMBL/GenBank/DDBJ databases">
        <title>Genome characterization of the sugarcane-associated fungus Trichoderma ghanense CCMA-1212 and their application in lignocelulose bioconversion.</title>
        <authorList>
            <person name="Steindorff A.S."/>
            <person name="Mendes T.D."/>
            <person name="Vilela E.S.D."/>
            <person name="Rodrigues D.S."/>
            <person name="Formighieri E.F."/>
            <person name="Melo I.S."/>
            <person name="Favaro L.C.L."/>
        </authorList>
    </citation>
    <scope>NUCLEOTIDE SEQUENCE [LARGE SCALE GENOMIC DNA]</scope>
    <source>
        <strain evidence="4 5">CCMA-1212</strain>
    </source>
</reference>
<dbReference type="EMBL" id="PPTA01000005">
    <property type="protein sequence ID" value="TFB03686.1"/>
    <property type="molecule type" value="Genomic_DNA"/>
</dbReference>
<evidence type="ECO:0000313" key="5">
    <source>
        <dbReference type="Proteomes" id="UP001642720"/>
    </source>
</evidence>
<dbReference type="PANTHER" id="PTHR48081:SF31">
    <property type="entry name" value="STERYL ACETYL HYDROLASE MUG81-RELATED"/>
    <property type="match status" value="1"/>
</dbReference>
<dbReference type="SUPFAM" id="SSF53474">
    <property type="entry name" value="alpha/beta-Hydrolases"/>
    <property type="match status" value="1"/>
</dbReference>
<organism evidence="4 5">
    <name type="scientific">Trichoderma ghanense</name>
    <dbReference type="NCBI Taxonomy" id="65468"/>
    <lineage>
        <taxon>Eukaryota</taxon>
        <taxon>Fungi</taxon>
        <taxon>Dikarya</taxon>
        <taxon>Ascomycota</taxon>
        <taxon>Pezizomycotina</taxon>
        <taxon>Sordariomycetes</taxon>
        <taxon>Hypocreomycetidae</taxon>
        <taxon>Hypocreales</taxon>
        <taxon>Hypocreaceae</taxon>
        <taxon>Trichoderma</taxon>
    </lineage>
</organism>
<feature type="domain" description="Ig-like" evidence="3">
    <location>
        <begin position="81"/>
        <end position="170"/>
    </location>
</feature>
<accession>A0ABY2H7H7</accession>
<evidence type="ECO:0000256" key="2">
    <source>
        <dbReference type="SAM" id="Phobius"/>
    </source>
</evidence>
<proteinExistence type="predicted"/>
<keyword evidence="2" id="KW-1133">Transmembrane helix</keyword>
<dbReference type="RefSeq" id="XP_073559887.1">
    <property type="nucleotide sequence ID" value="XM_073702125.1"/>
</dbReference>
<dbReference type="PANTHER" id="PTHR48081">
    <property type="entry name" value="AB HYDROLASE SUPERFAMILY PROTEIN C4A8.06C"/>
    <property type="match status" value="1"/>
</dbReference>
<name>A0ABY2H7H7_9HYPO</name>
<dbReference type="Gene3D" id="3.40.50.1820">
    <property type="entry name" value="alpha/beta hydrolase"/>
    <property type="match status" value="1"/>
</dbReference>
<dbReference type="GeneID" id="300576575"/>